<evidence type="ECO:0000313" key="1">
    <source>
        <dbReference type="EnsemblMetazoa" id="CJA38877.1"/>
    </source>
</evidence>
<reference evidence="1" key="2">
    <citation type="submission" date="2022-06" db="UniProtKB">
        <authorList>
            <consortium name="EnsemblMetazoa"/>
        </authorList>
    </citation>
    <scope>IDENTIFICATION</scope>
    <source>
        <strain evidence="1">DF5081</strain>
    </source>
</reference>
<organism evidence="1 2">
    <name type="scientific">Caenorhabditis japonica</name>
    <dbReference type="NCBI Taxonomy" id="281687"/>
    <lineage>
        <taxon>Eukaryota</taxon>
        <taxon>Metazoa</taxon>
        <taxon>Ecdysozoa</taxon>
        <taxon>Nematoda</taxon>
        <taxon>Chromadorea</taxon>
        <taxon>Rhabditida</taxon>
        <taxon>Rhabditina</taxon>
        <taxon>Rhabditomorpha</taxon>
        <taxon>Rhabditoidea</taxon>
        <taxon>Rhabditidae</taxon>
        <taxon>Peloderinae</taxon>
        <taxon>Caenorhabditis</taxon>
    </lineage>
</organism>
<dbReference type="Proteomes" id="UP000005237">
    <property type="component" value="Unassembled WGS sequence"/>
</dbReference>
<protein>
    <submittedName>
        <fullName evidence="1">Uncharacterized protein</fullName>
    </submittedName>
</protein>
<accession>A0A8R1EMS6</accession>
<reference evidence="2" key="1">
    <citation type="submission" date="2010-08" db="EMBL/GenBank/DDBJ databases">
        <authorList>
            <consortium name="Caenorhabditis japonica Sequencing Consortium"/>
            <person name="Wilson R.K."/>
        </authorList>
    </citation>
    <scope>NUCLEOTIDE SEQUENCE [LARGE SCALE GENOMIC DNA]</scope>
    <source>
        <strain evidence="2">DF5081</strain>
    </source>
</reference>
<name>A0A8R1EMS6_CAEJA</name>
<dbReference type="EnsemblMetazoa" id="CJA38877.1">
    <property type="protein sequence ID" value="CJA38877.1"/>
    <property type="gene ID" value="WBGene00214724"/>
</dbReference>
<dbReference type="AlphaFoldDB" id="A0A8R1EMS6"/>
<keyword evidence="2" id="KW-1185">Reference proteome</keyword>
<sequence length="93" mass="10723">MNFEIQLSVTTVLNFPGFVTLSKNLPPKIQEIEFPYHSFAYLTFQVDRRLSCTVFQVYAPVADSAPEELADFYESLEEAYTACRSRLLKLLCF</sequence>
<proteinExistence type="predicted"/>
<evidence type="ECO:0000313" key="2">
    <source>
        <dbReference type="Proteomes" id="UP000005237"/>
    </source>
</evidence>